<dbReference type="InterPro" id="IPR036056">
    <property type="entry name" value="Fibrinogen-like_C"/>
</dbReference>
<feature type="chain" id="PRO_5042148072" description="Fibrinogen C-terminal domain-containing protein" evidence="1">
    <location>
        <begin position="20"/>
        <end position="177"/>
    </location>
</feature>
<evidence type="ECO:0000259" key="2">
    <source>
        <dbReference type="PROSITE" id="PS51406"/>
    </source>
</evidence>
<dbReference type="InterPro" id="IPR050373">
    <property type="entry name" value="Fibrinogen_C-term_domain"/>
</dbReference>
<dbReference type="SMART" id="SM00186">
    <property type="entry name" value="FBG"/>
    <property type="match status" value="1"/>
</dbReference>
<dbReference type="InterPro" id="IPR014716">
    <property type="entry name" value="Fibrinogen_a/b/g_C_1"/>
</dbReference>
<dbReference type="PANTHER" id="PTHR19143:SF459">
    <property type="entry name" value="FIBRINOGEN C-TERMINAL DOMAIN-CONTAINING PROTEIN"/>
    <property type="match status" value="1"/>
</dbReference>
<comment type="caution">
    <text evidence="3">The sequence shown here is derived from an EMBL/GenBank/DDBJ whole genome shotgun (WGS) entry which is preliminary data.</text>
</comment>
<evidence type="ECO:0000313" key="4">
    <source>
        <dbReference type="Proteomes" id="UP001208570"/>
    </source>
</evidence>
<protein>
    <recommendedName>
        <fullName evidence="2">Fibrinogen C-terminal domain-containing protein</fullName>
    </recommendedName>
</protein>
<evidence type="ECO:0000256" key="1">
    <source>
        <dbReference type="SAM" id="SignalP"/>
    </source>
</evidence>
<dbReference type="InterPro" id="IPR002181">
    <property type="entry name" value="Fibrinogen_a/b/g_C_dom"/>
</dbReference>
<dbReference type="PROSITE" id="PS51406">
    <property type="entry name" value="FIBRINOGEN_C_2"/>
    <property type="match status" value="1"/>
</dbReference>
<gene>
    <name evidence="3" type="ORF">LSH36_1121g00040</name>
</gene>
<organism evidence="3 4">
    <name type="scientific">Paralvinella palmiformis</name>
    <dbReference type="NCBI Taxonomy" id="53620"/>
    <lineage>
        <taxon>Eukaryota</taxon>
        <taxon>Metazoa</taxon>
        <taxon>Spiralia</taxon>
        <taxon>Lophotrochozoa</taxon>
        <taxon>Annelida</taxon>
        <taxon>Polychaeta</taxon>
        <taxon>Sedentaria</taxon>
        <taxon>Canalipalpata</taxon>
        <taxon>Terebellida</taxon>
        <taxon>Terebelliformia</taxon>
        <taxon>Alvinellidae</taxon>
        <taxon>Paralvinella</taxon>
    </lineage>
</organism>
<evidence type="ECO:0000313" key="3">
    <source>
        <dbReference type="EMBL" id="KAK2141320.1"/>
    </source>
</evidence>
<dbReference type="GO" id="GO:0005615">
    <property type="term" value="C:extracellular space"/>
    <property type="evidence" value="ECO:0007669"/>
    <property type="project" value="TreeGrafter"/>
</dbReference>
<dbReference type="Proteomes" id="UP001208570">
    <property type="component" value="Unassembled WGS sequence"/>
</dbReference>
<keyword evidence="4" id="KW-1185">Reference proteome</keyword>
<accession>A0AAD9IWG2</accession>
<sequence>MLNTINQFVVLFYLQLIAAERLFETYQDQMISLMPASEIVGASSVTSINQCKKYCLRAKEGCMGANLVPIRRGVYTCELISNIACKYEHQKGSISILRSADGITTNTQGQSENMMKFSTKDRDNDKLEGACCCGGWWFNDCGNVRLTGDYGRDGYEGITWYPFDTNLAYADMKIRFK</sequence>
<dbReference type="EMBL" id="JAODUP010001121">
    <property type="protein sequence ID" value="KAK2141320.1"/>
    <property type="molecule type" value="Genomic_DNA"/>
</dbReference>
<dbReference type="Pfam" id="PF00147">
    <property type="entry name" value="Fibrinogen_C"/>
    <property type="match status" value="1"/>
</dbReference>
<dbReference type="AlphaFoldDB" id="A0AAD9IWG2"/>
<dbReference type="SUPFAM" id="SSF56496">
    <property type="entry name" value="Fibrinogen C-terminal domain-like"/>
    <property type="match status" value="1"/>
</dbReference>
<feature type="signal peptide" evidence="1">
    <location>
        <begin position="1"/>
        <end position="19"/>
    </location>
</feature>
<feature type="domain" description="Fibrinogen C-terminal" evidence="2">
    <location>
        <begin position="113"/>
        <end position="177"/>
    </location>
</feature>
<proteinExistence type="predicted"/>
<name>A0AAD9IWG2_9ANNE</name>
<dbReference type="PANTHER" id="PTHR19143">
    <property type="entry name" value="FIBRINOGEN/TENASCIN/ANGIOPOEITIN"/>
    <property type="match status" value="1"/>
</dbReference>
<reference evidence="3" key="1">
    <citation type="journal article" date="2023" name="Mol. Biol. Evol.">
        <title>Third-Generation Sequencing Reveals the Adaptive Role of the Epigenome in Three Deep-Sea Polychaetes.</title>
        <authorList>
            <person name="Perez M."/>
            <person name="Aroh O."/>
            <person name="Sun Y."/>
            <person name="Lan Y."/>
            <person name="Juniper S.K."/>
            <person name="Young C.R."/>
            <person name="Angers B."/>
            <person name="Qian P.Y."/>
        </authorList>
    </citation>
    <scope>NUCLEOTIDE SEQUENCE</scope>
    <source>
        <strain evidence="3">P08H-3</strain>
    </source>
</reference>
<keyword evidence="1" id="KW-0732">Signal</keyword>
<dbReference type="Gene3D" id="3.90.215.10">
    <property type="entry name" value="Gamma Fibrinogen, chain A, domain 1"/>
    <property type="match status" value="1"/>
</dbReference>